<dbReference type="Proteomes" id="UP000449547">
    <property type="component" value="Unassembled WGS sequence"/>
</dbReference>
<accession>A0A642UJ57</accession>
<gene>
    <name evidence="2" type="ORF">DIURU_003992</name>
</gene>
<evidence type="ECO:0000313" key="3">
    <source>
        <dbReference type="Proteomes" id="UP000449547"/>
    </source>
</evidence>
<protein>
    <submittedName>
        <fullName evidence="2">Uncharacterized protein</fullName>
    </submittedName>
</protein>
<keyword evidence="1" id="KW-0812">Transmembrane</keyword>
<keyword evidence="1" id="KW-0472">Membrane</keyword>
<dbReference type="AlphaFoldDB" id="A0A642UJ57"/>
<evidence type="ECO:0000313" key="2">
    <source>
        <dbReference type="EMBL" id="KAA8900044.1"/>
    </source>
</evidence>
<sequence length="160" mass="18047">MPLYELPTPVVTHILKQLTSPLDVGCFINAIENDERYVHHYLQLLQQQFQFINGASTTSVVGLVLKEHVGVLIRSQEAPSRRSSVYAAVIITALNVVLAWLFTKLVINMGIFAYHGTKWAMDTFYPVYEYGGWKSVLAVVVGLVSLPIIEMIRISRYSTF</sequence>
<dbReference type="GeneID" id="54782643"/>
<reference evidence="2 3" key="1">
    <citation type="submission" date="2019-07" db="EMBL/GenBank/DDBJ databases">
        <title>Genome assembly of two rare yeast pathogens: Diutina rugosa and Trichomonascus ciferrii.</title>
        <authorList>
            <person name="Mixao V."/>
            <person name="Saus E."/>
            <person name="Hansen A."/>
            <person name="Lass-Flor C."/>
            <person name="Gabaldon T."/>
        </authorList>
    </citation>
    <scope>NUCLEOTIDE SEQUENCE [LARGE SCALE GENOMIC DNA]</scope>
    <source>
        <strain evidence="2 3">CBS 613</strain>
    </source>
</reference>
<comment type="caution">
    <text evidence="2">The sequence shown here is derived from an EMBL/GenBank/DDBJ whole genome shotgun (WGS) entry which is preliminary data.</text>
</comment>
<feature type="transmembrane region" description="Helical" evidence="1">
    <location>
        <begin position="85"/>
        <end position="112"/>
    </location>
</feature>
<keyword evidence="1" id="KW-1133">Transmembrane helix</keyword>
<keyword evidence="3" id="KW-1185">Reference proteome</keyword>
<dbReference type="RefSeq" id="XP_034011211.1">
    <property type="nucleotide sequence ID" value="XM_034156815.1"/>
</dbReference>
<name>A0A642UJ57_DIURU</name>
<dbReference type="VEuPathDB" id="FungiDB:DIURU_003992"/>
<proteinExistence type="predicted"/>
<organism evidence="2 3">
    <name type="scientific">Diutina rugosa</name>
    <name type="common">Yeast</name>
    <name type="synonym">Candida rugosa</name>
    <dbReference type="NCBI Taxonomy" id="5481"/>
    <lineage>
        <taxon>Eukaryota</taxon>
        <taxon>Fungi</taxon>
        <taxon>Dikarya</taxon>
        <taxon>Ascomycota</taxon>
        <taxon>Saccharomycotina</taxon>
        <taxon>Pichiomycetes</taxon>
        <taxon>Debaryomycetaceae</taxon>
        <taxon>Diutina</taxon>
    </lineage>
</organism>
<feature type="transmembrane region" description="Helical" evidence="1">
    <location>
        <begin position="132"/>
        <end position="152"/>
    </location>
</feature>
<dbReference type="EMBL" id="SWFT01000117">
    <property type="protein sequence ID" value="KAA8900044.1"/>
    <property type="molecule type" value="Genomic_DNA"/>
</dbReference>
<evidence type="ECO:0000256" key="1">
    <source>
        <dbReference type="SAM" id="Phobius"/>
    </source>
</evidence>